<dbReference type="Proteomes" id="UP000836387">
    <property type="component" value="Unassembled WGS sequence"/>
</dbReference>
<reference evidence="1" key="2">
    <citation type="submission" date="2021-10" db="EMBL/GenBank/DDBJ databases">
        <authorList>
            <person name="Piombo E."/>
        </authorList>
    </citation>
    <scope>NUCLEOTIDE SEQUENCE</scope>
</reference>
<evidence type="ECO:0000313" key="2">
    <source>
        <dbReference type="Proteomes" id="UP000836387"/>
    </source>
</evidence>
<sequence length="151" mass="16302">MVINHPIPEELVQTDKTQQMDAAIVLDQLPVLPTGSSGAMSAAPLPTAEVSEHLADEGIKEQQAPSGQNVKGDKGAKPKRKRVITEARKEQNRIAQRAFQGAGQRAKAEAKNQPGVKPGSSYRAELTPAIHHNHDRVSKRLTPQMGCPTSF</sequence>
<proteinExistence type="predicted"/>
<keyword evidence="2" id="KW-1185">Reference proteome</keyword>
<comment type="caution">
    <text evidence="1">The sequence shown here is derived from an EMBL/GenBank/DDBJ whole genome shotgun (WGS) entry which is preliminary data.</text>
</comment>
<evidence type="ECO:0000313" key="1">
    <source>
        <dbReference type="EMBL" id="CAG9950127.1"/>
    </source>
</evidence>
<dbReference type="EMBL" id="CADEHS020000153">
    <property type="protein sequence ID" value="CAG9950127.1"/>
    <property type="molecule type" value="Genomic_DNA"/>
</dbReference>
<name>A0ACA9UAN7_BIOOC</name>
<reference evidence="1" key="1">
    <citation type="submission" date="2020-04" db="EMBL/GenBank/DDBJ databases">
        <authorList>
            <person name="Broberg M."/>
        </authorList>
    </citation>
    <scope>NUCLEOTIDE SEQUENCE</scope>
</reference>
<organism evidence="1 2">
    <name type="scientific">Clonostachys rosea f. rosea IK726</name>
    <dbReference type="NCBI Taxonomy" id="1349383"/>
    <lineage>
        <taxon>Eukaryota</taxon>
        <taxon>Fungi</taxon>
        <taxon>Dikarya</taxon>
        <taxon>Ascomycota</taxon>
        <taxon>Pezizomycotina</taxon>
        <taxon>Sordariomycetes</taxon>
        <taxon>Hypocreomycetidae</taxon>
        <taxon>Hypocreales</taxon>
        <taxon>Bionectriaceae</taxon>
        <taxon>Clonostachys</taxon>
    </lineage>
</organism>
<protein>
    <submittedName>
        <fullName evidence="1">Uncharacterized protein</fullName>
    </submittedName>
</protein>
<gene>
    <name evidence="1" type="ORF">CRV2_00021675</name>
</gene>
<accession>A0ACA9UAN7</accession>